<dbReference type="AlphaFoldDB" id="A0A9N8VL90"/>
<dbReference type="OrthoDB" id="2384769at2759"/>
<organism evidence="2 3">
    <name type="scientific">Ambispora leptoticha</name>
    <dbReference type="NCBI Taxonomy" id="144679"/>
    <lineage>
        <taxon>Eukaryota</taxon>
        <taxon>Fungi</taxon>
        <taxon>Fungi incertae sedis</taxon>
        <taxon>Mucoromycota</taxon>
        <taxon>Glomeromycotina</taxon>
        <taxon>Glomeromycetes</taxon>
        <taxon>Archaeosporales</taxon>
        <taxon>Ambisporaceae</taxon>
        <taxon>Ambispora</taxon>
    </lineage>
</organism>
<sequence>MKSPKLGDRYAPGDEMLVQWELIGKQCRTNVNNVTEVPLHKLDAFLFANLTITKKTTNTNSSLGNNSNTSNNLDTNNNWQWDYRSTLYHNTSTNITSFKYPIQIILSPNIRNSSLFFVDIELGFPSEKTSSIKTIWDYVGPFTIVPIPAPSEQEDNNNTIADVLANDSAGGSVSNKAQKNGGVANGNNGNKEEQDHKGQSMPSTAAGAFFDDNML</sequence>
<evidence type="ECO:0000313" key="3">
    <source>
        <dbReference type="Proteomes" id="UP000789508"/>
    </source>
</evidence>
<accession>A0A9N8VL90</accession>
<feature type="non-terminal residue" evidence="2">
    <location>
        <position position="215"/>
    </location>
</feature>
<proteinExistence type="predicted"/>
<protein>
    <submittedName>
        <fullName evidence="2">4326_t:CDS:1</fullName>
    </submittedName>
</protein>
<evidence type="ECO:0000256" key="1">
    <source>
        <dbReference type="SAM" id="MobiDB-lite"/>
    </source>
</evidence>
<evidence type="ECO:0000313" key="2">
    <source>
        <dbReference type="EMBL" id="CAG8454714.1"/>
    </source>
</evidence>
<name>A0A9N8VL90_9GLOM</name>
<comment type="caution">
    <text evidence="2">The sequence shown here is derived from an EMBL/GenBank/DDBJ whole genome shotgun (WGS) entry which is preliminary data.</text>
</comment>
<keyword evidence="3" id="KW-1185">Reference proteome</keyword>
<dbReference type="EMBL" id="CAJVPS010000121">
    <property type="protein sequence ID" value="CAG8454714.1"/>
    <property type="molecule type" value="Genomic_DNA"/>
</dbReference>
<reference evidence="2" key="1">
    <citation type="submission" date="2021-06" db="EMBL/GenBank/DDBJ databases">
        <authorList>
            <person name="Kallberg Y."/>
            <person name="Tangrot J."/>
            <person name="Rosling A."/>
        </authorList>
    </citation>
    <scope>NUCLEOTIDE SEQUENCE</scope>
    <source>
        <strain evidence="2">FL130A</strain>
    </source>
</reference>
<feature type="region of interest" description="Disordered" evidence="1">
    <location>
        <begin position="166"/>
        <end position="215"/>
    </location>
</feature>
<feature type="compositionally biased region" description="Low complexity" evidence="1">
    <location>
        <begin position="175"/>
        <end position="189"/>
    </location>
</feature>
<dbReference type="Proteomes" id="UP000789508">
    <property type="component" value="Unassembled WGS sequence"/>
</dbReference>
<gene>
    <name evidence="2" type="ORF">ALEPTO_LOCUS1215</name>
</gene>